<name>A0A9W6WVL8_9STRA</name>
<proteinExistence type="predicted"/>
<feature type="region of interest" description="Disordered" evidence="1">
    <location>
        <begin position="97"/>
        <end position="119"/>
    </location>
</feature>
<evidence type="ECO:0000256" key="1">
    <source>
        <dbReference type="SAM" id="MobiDB-lite"/>
    </source>
</evidence>
<keyword evidence="3" id="KW-1185">Reference proteome</keyword>
<organism evidence="2 3">
    <name type="scientific">Phytophthora fragariaefolia</name>
    <dbReference type="NCBI Taxonomy" id="1490495"/>
    <lineage>
        <taxon>Eukaryota</taxon>
        <taxon>Sar</taxon>
        <taxon>Stramenopiles</taxon>
        <taxon>Oomycota</taxon>
        <taxon>Peronosporomycetes</taxon>
        <taxon>Peronosporales</taxon>
        <taxon>Peronosporaceae</taxon>
        <taxon>Phytophthora</taxon>
    </lineage>
</organism>
<evidence type="ECO:0000313" key="3">
    <source>
        <dbReference type="Proteomes" id="UP001165121"/>
    </source>
</evidence>
<dbReference type="AlphaFoldDB" id="A0A9W6WVL8"/>
<feature type="compositionally biased region" description="Low complexity" evidence="1">
    <location>
        <begin position="97"/>
        <end position="116"/>
    </location>
</feature>
<comment type="caution">
    <text evidence="2">The sequence shown here is derived from an EMBL/GenBank/DDBJ whole genome shotgun (WGS) entry which is preliminary data.</text>
</comment>
<protein>
    <submittedName>
        <fullName evidence="2">Unnamed protein product</fullName>
    </submittedName>
</protein>
<accession>A0A9W6WVL8</accession>
<gene>
    <name evidence="2" type="ORF">Pfra01_000192500</name>
</gene>
<reference evidence="2" key="1">
    <citation type="submission" date="2023-04" db="EMBL/GenBank/DDBJ databases">
        <title>Phytophthora fragariaefolia NBRC 109709.</title>
        <authorList>
            <person name="Ichikawa N."/>
            <person name="Sato H."/>
            <person name="Tonouchi N."/>
        </authorList>
    </citation>
    <scope>NUCLEOTIDE SEQUENCE</scope>
    <source>
        <strain evidence="2">NBRC 109709</strain>
    </source>
</reference>
<evidence type="ECO:0000313" key="2">
    <source>
        <dbReference type="EMBL" id="GMF19194.1"/>
    </source>
</evidence>
<dbReference type="EMBL" id="BSXT01000148">
    <property type="protein sequence ID" value="GMF19194.1"/>
    <property type="molecule type" value="Genomic_DNA"/>
</dbReference>
<sequence length="154" mass="15780">MAPAARWPNWVRHARVRGGGDGVTNLQQGSQPPRGPSLAPDTEAPGALRWGIWMPGPVAELLGRTREEVGAAVVVNPVLRQSQVTAPWVQEFADACPQAAADESAAADSPSDASSARTPIPAADQAVVQAALGAIAPAHAGLDDLVDLASTAKI</sequence>
<feature type="region of interest" description="Disordered" evidence="1">
    <location>
        <begin position="17"/>
        <end position="43"/>
    </location>
</feature>
<dbReference type="Proteomes" id="UP001165121">
    <property type="component" value="Unassembled WGS sequence"/>
</dbReference>